<dbReference type="Pfam" id="PF00023">
    <property type="entry name" value="Ank"/>
    <property type="match status" value="1"/>
</dbReference>
<evidence type="ECO:0000256" key="1">
    <source>
        <dbReference type="ARBA" id="ARBA00022737"/>
    </source>
</evidence>
<dbReference type="SUPFAM" id="SSF48403">
    <property type="entry name" value="Ankyrin repeat"/>
    <property type="match status" value="2"/>
</dbReference>
<dbReference type="AlphaFoldDB" id="A0A7S3L584"/>
<organism evidence="4">
    <name type="scientific">Amphora coffeiformis</name>
    <dbReference type="NCBI Taxonomy" id="265554"/>
    <lineage>
        <taxon>Eukaryota</taxon>
        <taxon>Sar</taxon>
        <taxon>Stramenopiles</taxon>
        <taxon>Ochrophyta</taxon>
        <taxon>Bacillariophyta</taxon>
        <taxon>Bacillariophyceae</taxon>
        <taxon>Bacillariophycidae</taxon>
        <taxon>Thalassiophysales</taxon>
        <taxon>Catenulaceae</taxon>
        <taxon>Amphora</taxon>
    </lineage>
</organism>
<dbReference type="Pfam" id="PF12796">
    <property type="entry name" value="Ank_2"/>
    <property type="match status" value="3"/>
</dbReference>
<dbReference type="InterPro" id="IPR002110">
    <property type="entry name" value="Ankyrin_rpt"/>
</dbReference>
<dbReference type="Gene3D" id="2.30.30.140">
    <property type="match status" value="2"/>
</dbReference>
<name>A0A7S3L584_9STRA</name>
<sequence>MPQSLLSRAIRKGTAQDVMHELLCGARVEREFLQEATKHRDAAEKVRVLMTHWRFGRNTCREVMLRAIVRRQTETVRVLLHAGVDPNFLKKEYAIGDTPLHCAVSADAIEIVELLLDHNADIEIRDSAGNTALHCHTTHLVVRKLMERGANANQVNNAGMTPFHNVCFDGDLASAREMDRANPNFVANGETPLYRACIQGRWDVARWLVQERGANPKPRTKHPLFHVVEPSLSPAHLIGLGLDPRQTDAEGNTALHSAVTKFQDQDEVVWIRFIDELVSHAPDLVGRHNHAGKTALHVAAKLGNKPVIQLLVNNNHQGDLMAKDNSGRIPAFEALFHTLVADFFRFILHLMVSKTLDIDCKDENGWTMLHHAVFQDFISEAFLLLEHGANCNIPNAQGRLPLHMVGFPHLGETADGHSKIRSYSTYTDYDISGVLQSGGYDWGSENVQECDLQLLEKLIGGTSDTLTLDANGNLPFFLAASSFKLDQTFVMIQAVASQGLFGQIKCSPKRNQGEEEIVEERPRKKSKEDTDIVLNRSVLQVGDRIAVYWIDDEEYYSGKITKRNNRGGIEILYDDGVQQWLGYDESLLIKRVDDAEALEQKKQEIASIRVGDRLDVWWPMEKAFYGCTVSQINHSSNTPFYLVYDDEYEEWINLLSRKYSRMTMMV</sequence>
<dbReference type="EMBL" id="HBIM01008242">
    <property type="protein sequence ID" value="CAE0409311.1"/>
    <property type="molecule type" value="Transcribed_RNA"/>
</dbReference>
<evidence type="ECO:0000256" key="2">
    <source>
        <dbReference type="ARBA" id="ARBA00023043"/>
    </source>
</evidence>
<dbReference type="InterPro" id="IPR036770">
    <property type="entry name" value="Ankyrin_rpt-contain_sf"/>
</dbReference>
<accession>A0A7S3L584</accession>
<dbReference type="PANTHER" id="PTHR24171">
    <property type="entry name" value="ANKYRIN REPEAT DOMAIN-CONTAINING PROTEIN 39-RELATED"/>
    <property type="match status" value="1"/>
</dbReference>
<keyword evidence="1" id="KW-0677">Repeat</keyword>
<feature type="repeat" description="ANK" evidence="3">
    <location>
        <begin position="95"/>
        <end position="127"/>
    </location>
</feature>
<dbReference type="SUPFAM" id="SSF63748">
    <property type="entry name" value="Tudor/PWWP/MBT"/>
    <property type="match status" value="1"/>
</dbReference>
<evidence type="ECO:0000313" key="4">
    <source>
        <dbReference type="EMBL" id="CAE0409311.1"/>
    </source>
</evidence>
<reference evidence="4" key="1">
    <citation type="submission" date="2021-01" db="EMBL/GenBank/DDBJ databases">
        <authorList>
            <person name="Corre E."/>
            <person name="Pelletier E."/>
            <person name="Niang G."/>
            <person name="Scheremetjew M."/>
            <person name="Finn R."/>
            <person name="Kale V."/>
            <person name="Holt S."/>
            <person name="Cochrane G."/>
            <person name="Meng A."/>
            <person name="Brown T."/>
            <person name="Cohen L."/>
        </authorList>
    </citation>
    <scope>NUCLEOTIDE SEQUENCE</scope>
    <source>
        <strain evidence="4">CCMP127</strain>
    </source>
</reference>
<feature type="repeat" description="ANK" evidence="3">
    <location>
        <begin position="291"/>
        <end position="323"/>
    </location>
</feature>
<dbReference type="Gene3D" id="1.25.40.20">
    <property type="entry name" value="Ankyrin repeat-containing domain"/>
    <property type="match status" value="2"/>
</dbReference>
<proteinExistence type="predicted"/>
<dbReference type="PROSITE" id="PS50297">
    <property type="entry name" value="ANK_REP_REGION"/>
    <property type="match status" value="2"/>
</dbReference>
<protein>
    <recommendedName>
        <fullName evidence="5">Tudor domain-containing protein</fullName>
    </recommendedName>
</protein>
<dbReference type="PROSITE" id="PS50088">
    <property type="entry name" value="ANK_REPEAT"/>
    <property type="match status" value="3"/>
</dbReference>
<dbReference type="SMART" id="SM00248">
    <property type="entry name" value="ANK"/>
    <property type="match status" value="9"/>
</dbReference>
<gene>
    <name evidence="4" type="ORF">ACOF00016_LOCUS6992</name>
</gene>
<keyword evidence="2 3" id="KW-0040">ANK repeat</keyword>
<feature type="repeat" description="ANK" evidence="3">
    <location>
        <begin position="364"/>
        <end position="396"/>
    </location>
</feature>
<evidence type="ECO:0000256" key="3">
    <source>
        <dbReference type="PROSITE-ProRule" id="PRU00023"/>
    </source>
</evidence>
<evidence type="ECO:0008006" key="5">
    <source>
        <dbReference type="Google" id="ProtNLM"/>
    </source>
</evidence>